<evidence type="ECO:0000256" key="5">
    <source>
        <dbReference type="ARBA" id="ARBA00022741"/>
    </source>
</evidence>
<keyword evidence="4 13" id="KW-0436">Ligase</keyword>
<evidence type="ECO:0000256" key="1">
    <source>
        <dbReference type="ARBA" id="ARBA00011738"/>
    </source>
</evidence>
<evidence type="ECO:0000256" key="8">
    <source>
        <dbReference type="ARBA" id="ARBA00022917"/>
    </source>
</evidence>
<feature type="domain" description="Tyrosine--tRNA ligase SYY-like C-terminal" evidence="12">
    <location>
        <begin position="347"/>
        <end position="402"/>
    </location>
</feature>
<dbReference type="Pfam" id="PF22421">
    <property type="entry name" value="SYY_C-terminal"/>
    <property type="match status" value="1"/>
</dbReference>
<dbReference type="EC" id="6.1.1.1" evidence="2"/>
<keyword evidence="9 13" id="KW-0030">Aminoacyl-tRNA synthetase</keyword>
<dbReference type="InterPro" id="IPR036986">
    <property type="entry name" value="S4_RNA-bd_sf"/>
</dbReference>
<dbReference type="GO" id="GO:0003723">
    <property type="term" value="F:RNA binding"/>
    <property type="evidence" value="ECO:0007669"/>
    <property type="project" value="UniProtKB-KW"/>
</dbReference>
<dbReference type="InterPro" id="IPR024108">
    <property type="entry name" value="Tyr-tRNA-ligase_bac_2"/>
</dbReference>
<dbReference type="FunFam" id="3.40.50.620:FF:000061">
    <property type="entry name" value="Tyrosine--tRNA ligase"/>
    <property type="match status" value="1"/>
</dbReference>
<dbReference type="NCBIfam" id="TIGR00234">
    <property type="entry name" value="tyrS"/>
    <property type="match status" value="2"/>
</dbReference>
<dbReference type="EMBL" id="UOGJ01000120">
    <property type="protein sequence ID" value="VAX37214.1"/>
    <property type="molecule type" value="Genomic_DNA"/>
</dbReference>
<reference evidence="13" key="1">
    <citation type="submission" date="2018-06" db="EMBL/GenBank/DDBJ databases">
        <authorList>
            <person name="Zhirakovskaya E."/>
        </authorList>
    </citation>
    <scope>NUCLEOTIDE SEQUENCE</scope>
</reference>
<evidence type="ECO:0000256" key="7">
    <source>
        <dbReference type="ARBA" id="ARBA00022884"/>
    </source>
</evidence>
<dbReference type="SUPFAM" id="SSF55174">
    <property type="entry name" value="Alpha-L RNA-binding motif"/>
    <property type="match status" value="1"/>
</dbReference>
<dbReference type="Pfam" id="PF00579">
    <property type="entry name" value="tRNA-synt_1b"/>
    <property type="match status" value="1"/>
</dbReference>
<dbReference type="PANTHER" id="PTHR11766:SF1">
    <property type="entry name" value="TYROSINE--TRNA LIGASE"/>
    <property type="match status" value="1"/>
</dbReference>
<dbReference type="InterPro" id="IPR054608">
    <property type="entry name" value="SYY-like_C"/>
</dbReference>
<gene>
    <name evidence="13" type="ORF">MNBD_UNCLBAC01-811</name>
</gene>
<evidence type="ECO:0000256" key="3">
    <source>
        <dbReference type="ARBA" id="ARBA00022490"/>
    </source>
</evidence>
<dbReference type="CDD" id="cd00805">
    <property type="entry name" value="TyrRS_core"/>
    <property type="match status" value="1"/>
</dbReference>
<name>A0A3B1DMB8_9ZZZZ</name>
<evidence type="ECO:0000259" key="12">
    <source>
        <dbReference type="Pfam" id="PF22421"/>
    </source>
</evidence>
<dbReference type="GO" id="GO:0005829">
    <property type="term" value="C:cytosol"/>
    <property type="evidence" value="ECO:0007669"/>
    <property type="project" value="TreeGrafter"/>
</dbReference>
<dbReference type="GO" id="GO:0004831">
    <property type="term" value="F:tyrosine-tRNA ligase activity"/>
    <property type="evidence" value="ECO:0007669"/>
    <property type="project" value="UniProtKB-EC"/>
</dbReference>
<dbReference type="InterPro" id="IPR002305">
    <property type="entry name" value="aa-tRNA-synth_Ic"/>
</dbReference>
<dbReference type="HAMAP" id="MF_02007">
    <property type="entry name" value="Tyr_tRNA_synth_type2"/>
    <property type="match status" value="1"/>
</dbReference>
<dbReference type="SUPFAM" id="SSF52374">
    <property type="entry name" value="Nucleotidylyl transferase"/>
    <property type="match status" value="1"/>
</dbReference>
<organism evidence="13">
    <name type="scientific">hydrothermal vent metagenome</name>
    <dbReference type="NCBI Taxonomy" id="652676"/>
    <lineage>
        <taxon>unclassified sequences</taxon>
        <taxon>metagenomes</taxon>
        <taxon>ecological metagenomes</taxon>
    </lineage>
</organism>
<evidence type="ECO:0000256" key="11">
    <source>
        <dbReference type="ARBA" id="ARBA00048248"/>
    </source>
</evidence>
<keyword evidence="8" id="KW-0648">Protein biosynthesis</keyword>
<keyword evidence="7" id="KW-0694">RNA-binding</keyword>
<evidence type="ECO:0000313" key="13">
    <source>
        <dbReference type="EMBL" id="VAX37214.1"/>
    </source>
</evidence>
<dbReference type="GO" id="GO:0006437">
    <property type="term" value="P:tyrosyl-tRNA aminoacylation"/>
    <property type="evidence" value="ECO:0007669"/>
    <property type="project" value="InterPro"/>
</dbReference>
<dbReference type="AlphaFoldDB" id="A0A3B1DMB8"/>
<comment type="subunit">
    <text evidence="1">Homodimer.</text>
</comment>
<dbReference type="Gene3D" id="1.10.240.10">
    <property type="entry name" value="Tyrosyl-Transfer RNA Synthetase"/>
    <property type="match status" value="1"/>
</dbReference>
<dbReference type="PRINTS" id="PR01040">
    <property type="entry name" value="TRNASYNTHTYR"/>
</dbReference>
<dbReference type="Gene3D" id="3.10.290.10">
    <property type="entry name" value="RNA-binding S4 domain"/>
    <property type="match status" value="1"/>
</dbReference>
<keyword evidence="3" id="KW-0963">Cytoplasm</keyword>
<dbReference type="InterPro" id="IPR024088">
    <property type="entry name" value="Tyr-tRNA-ligase_bac-type"/>
</dbReference>
<dbReference type="InterPro" id="IPR002307">
    <property type="entry name" value="Tyr-tRNA-ligase"/>
</dbReference>
<evidence type="ECO:0000256" key="9">
    <source>
        <dbReference type="ARBA" id="ARBA00023146"/>
    </source>
</evidence>
<comment type="catalytic activity">
    <reaction evidence="11">
        <text>tRNA(Tyr) + L-tyrosine + ATP = L-tyrosyl-tRNA(Tyr) + AMP + diphosphate + H(+)</text>
        <dbReference type="Rhea" id="RHEA:10220"/>
        <dbReference type="Rhea" id="RHEA-COMP:9706"/>
        <dbReference type="Rhea" id="RHEA-COMP:9707"/>
        <dbReference type="ChEBI" id="CHEBI:15378"/>
        <dbReference type="ChEBI" id="CHEBI:30616"/>
        <dbReference type="ChEBI" id="CHEBI:33019"/>
        <dbReference type="ChEBI" id="CHEBI:58315"/>
        <dbReference type="ChEBI" id="CHEBI:78442"/>
        <dbReference type="ChEBI" id="CHEBI:78536"/>
        <dbReference type="ChEBI" id="CHEBI:456215"/>
        <dbReference type="EC" id="6.1.1.1"/>
    </reaction>
</comment>
<evidence type="ECO:0000256" key="4">
    <source>
        <dbReference type="ARBA" id="ARBA00022598"/>
    </source>
</evidence>
<sequence>MTIEESIKIIERGVAEIINREELKKKLVGGHKTGVPLRVKAGFDPTAPDIHLGHVVLLRKLRQFQDLGHQIDFLVGDFTALVGDPTGRNKLRPALDAKYIRENAKTYTEQAFKILDRNKTNVVFNGDWLGRLKPSSLLALTARSTVAQMLARNDFKQRFEAKTEISIMEFLYPLLQGFDSFFLRTDIELGGTDQKFNLLMGRQIQEALCEDIIFESEVKEILKELGRGESFNDWKPAKDPQVVIMTPLLEGTDGVKKMSKSLGNYIGINESPKEIFGKLMSISDELMWRYFELLTDRDCGEVKKLHPKEAKMLLSADVVTQFYNIEKADESRREFEKVFSQGKVPVDIPEYIIKQDSVENLVDVLVATKCTASKNEARRLLKQGAISYEGQKVSDEQWVLKPGVVKVGKRRFLKLIR</sequence>
<dbReference type="InterPro" id="IPR001412">
    <property type="entry name" value="aa-tRNA-synth_I_CS"/>
</dbReference>
<dbReference type="CDD" id="cd00165">
    <property type="entry name" value="S4"/>
    <property type="match status" value="1"/>
</dbReference>
<protein>
    <recommendedName>
        <fullName evidence="2">tyrosine--tRNA ligase</fullName>
        <ecNumber evidence="2">6.1.1.1</ecNumber>
    </recommendedName>
    <alternativeName>
        <fullName evidence="10">Tyrosyl-tRNA synthetase</fullName>
    </alternativeName>
</protein>
<dbReference type="PROSITE" id="PS50889">
    <property type="entry name" value="S4"/>
    <property type="match status" value="1"/>
</dbReference>
<keyword evidence="5" id="KW-0547">Nucleotide-binding</keyword>
<dbReference type="PANTHER" id="PTHR11766">
    <property type="entry name" value="TYROSYL-TRNA SYNTHETASE"/>
    <property type="match status" value="1"/>
</dbReference>
<dbReference type="GO" id="GO:0005524">
    <property type="term" value="F:ATP binding"/>
    <property type="evidence" value="ECO:0007669"/>
    <property type="project" value="UniProtKB-KW"/>
</dbReference>
<proteinExistence type="inferred from homology"/>
<accession>A0A3B1DMB8</accession>
<keyword evidence="6" id="KW-0067">ATP-binding</keyword>
<evidence type="ECO:0000256" key="6">
    <source>
        <dbReference type="ARBA" id="ARBA00022840"/>
    </source>
</evidence>
<evidence type="ECO:0000256" key="2">
    <source>
        <dbReference type="ARBA" id="ARBA00013160"/>
    </source>
</evidence>
<dbReference type="Gene3D" id="3.40.50.620">
    <property type="entry name" value="HUPs"/>
    <property type="match status" value="1"/>
</dbReference>
<dbReference type="PROSITE" id="PS00178">
    <property type="entry name" value="AA_TRNA_LIGASE_I"/>
    <property type="match status" value="1"/>
</dbReference>
<evidence type="ECO:0000256" key="10">
    <source>
        <dbReference type="ARBA" id="ARBA00033323"/>
    </source>
</evidence>
<dbReference type="InterPro" id="IPR014729">
    <property type="entry name" value="Rossmann-like_a/b/a_fold"/>
</dbReference>